<gene>
    <name evidence="1" type="ORF">RD2015_3443</name>
</gene>
<sequence length="177" mass="19561">MKTIADLRAALIAAQKLTGQSSFDRRAPASKAIPPLLAAKAEISRFIAEHGDSAEAWRLLSQAQECLLGYATARESFEKALSLSPQRSPKDLKHLVLLREYESKWKDLPLTPDELQRLGRHLSDVLATQACDHTARLTKAWLAEFSPGKQDQKLKALRHWGGYCDCEVLGNAVQGTA</sequence>
<dbReference type="EMBL" id="CP013729">
    <property type="protein sequence ID" value="ALV07900.1"/>
    <property type="molecule type" value="Genomic_DNA"/>
</dbReference>
<evidence type="ECO:0000313" key="1">
    <source>
        <dbReference type="EMBL" id="ALV07900.1"/>
    </source>
</evidence>
<evidence type="ECO:0000313" key="2">
    <source>
        <dbReference type="Proteomes" id="UP000060699"/>
    </source>
</evidence>
<protein>
    <submittedName>
        <fullName evidence="1">Uncharacterized protein</fullName>
    </submittedName>
</protein>
<dbReference type="RefSeq" id="WP_058935948.1">
    <property type="nucleotide sequence ID" value="NZ_CP013729.1"/>
</dbReference>
<dbReference type="InterPro" id="IPR024248">
    <property type="entry name" value="DUF2695"/>
</dbReference>
<dbReference type="InterPro" id="IPR019734">
    <property type="entry name" value="TPR_rpt"/>
</dbReference>
<name>A0A0U3MK87_9BURK</name>
<accession>A0A0U3MK87</accession>
<proteinExistence type="predicted"/>
<reference evidence="1 2" key="1">
    <citation type="submission" date="2015-12" db="EMBL/GenBank/DDBJ databases">
        <title>Complete genome of Roseateles depolymerans KCTC 42856.</title>
        <authorList>
            <person name="Kim K.M."/>
        </authorList>
    </citation>
    <scope>NUCLEOTIDE SEQUENCE [LARGE SCALE GENOMIC DNA]</scope>
    <source>
        <strain evidence="1 2">KCTC 42856</strain>
    </source>
</reference>
<dbReference type="AlphaFoldDB" id="A0A0U3MK87"/>
<organism evidence="1 2">
    <name type="scientific">Roseateles depolymerans</name>
    <dbReference type="NCBI Taxonomy" id="76731"/>
    <lineage>
        <taxon>Bacteria</taxon>
        <taxon>Pseudomonadati</taxon>
        <taxon>Pseudomonadota</taxon>
        <taxon>Betaproteobacteria</taxon>
        <taxon>Burkholderiales</taxon>
        <taxon>Sphaerotilaceae</taxon>
        <taxon>Roseateles</taxon>
    </lineage>
</organism>
<dbReference type="PROSITE" id="PS50005">
    <property type="entry name" value="TPR"/>
    <property type="match status" value="1"/>
</dbReference>
<dbReference type="KEGG" id="rdp:RD2015_3443"/>
<dbReference type="Proteomes" id="UP000060699">
    <property type="component" value="Chromosome"/>
</dbReference>
<dbReference type="OrthoDB" id="95751at2"/>
<keyword evidence="2" id="KW-1185">Reference proteome</keyword>
<dbReference type="Pfam" id="PF10905">
    <property type="entry name" value="DUF2695"/>
    <property type="match status" value="1"/>
</dbReference>